<dbReference type="InterPro" id="IPR050090">
    <property type="entry name" value="Tyrosine_recombinase_XerCD"/>
</dbReference>
<evidence type="ECO:0000256" key="2">
    <source>
        <dbReference type="ARBA" id="ARBA00023172"/>
    </source>
</evidence>
<dbReference type="EMBL" id="ABLTIR010000018">
    <property type="protein sequence ID" value="EKZ1926307.1"/>
    <property type="molecule type" value="Genomic_DNA"/>
</dbReference>
<dbReference type="Proteomes" id="UP001225498">
    <property type="component" value="Unassembled WGS sequence"/>
</dbReference>
<sequence>MKCGGEAPLTGDLYVLVQEYAEARFRGTWIAGEDPTGLYWRRVRISTVSEEIRALDRYSRFVAKLHDSPVFNPDEHAVVKVARFYRSAREAGRSDALVHLRGVRRRRSKAAPTINRRMTESDKAAMRAKHLSPAEMIETVEHGARSPRDKMLLLLLGYAGLRISEPLHLYVNDVVELFRETGASKIRLEHPENGSCVSSTTEDRSGFLARVYKRLPRTQLGRGHREFAGWKGMVLTEADSANRYAFWLEESITGRYFRRCLEAYFDDHKSLLRTGRLRHPYLFFNTTRNGALNYGQPLSLSCAHELVDRAFRRVGIRAGSHACRHHYGFYAADVLQIPQETLMRMMHHSSIVSTDTYYHVSAASVRARISGTDIRRIPYARPEFPSSWGKP</sequence>
<dbReference type="PROSITE" id="PS51898">
    <property type="entry name" value="TYR_RECOMBINASE"/>
    <property type="match status" value="1"/>
</dbReference>
<comment type="caution">
    <text evidence="4">The sequence shown here is derived from an EMBL/GenBank/DDBJ whole genome shotgun (WGS) entry which is preliminary data.</text>
</comment>
<dbReference type="InterPro" id="IPR002104">
    <property type="entry name" value="Integrase_catalytic"/>
</dbReference>
<accession>A0AAI9G3Q8</accession>
<evidence type="ECO:0000256" key="1">
    <source>
        <dbReference type="ARBA" id="ARBA00022908"/>
    </source>
</evidence>
<dbReference type="PANTHER" id="PTHR30349">
    <property type="entry name" value="PHAGE INTEGRASE-RELATED"/>
    <property type="match status" value="1"/>
</dbReference>
<proteinExistence type="predicted"/>
<organism evidence="4 5">
    <name type="scientific">Stenotrophomonas maltophilia</name>
    <name type="common">Pseudomonas maltophilia</name>
    <name type="synonym">Xanthomonas maltophilia</name>
    <dbReference type="NCBI Taxonomy" id="40324"/>
    <lineage>
        <taxon>Bacteria</taxon>
        <taxon>Pseudomonadati</taxon>
        <taxon>Pseudomonadota</taxon>
        <taxon>Gammaproteobacteria</taxon>
        <taxon>Lysobacterales</taxon>
        <taxon>Lysobacteraceae</taxon>
        <taxon>Stenotrophomonas</taxon>
        <taxon>Stenotrophomonas maltophilia group</taxon>
    </lineage>
</organism>
<keyword evidence="2" id="KW-0233">DNA recombination</keyword>
<dbReference type="InterPro" id="IPR011010">
    <property type="entry name" value="DNA_brk_join_enz"/>
</dbReference>
<dbReference type="AlphaFoldDB" id="A0AAI9G3Q8"/>
<evidence type="ECO:0000259" key="3">
    <source>
        <dbReference type="PROSITE" id="PS51898"/>
    </source>
</evidence>
<dbReference type="GO" id="GO:0003677">
    <property type="term" value="F:DNA binding"/>
    <property type="evidence" value="ECO:0007669"/>
    <property type="project" value="InterPro"/>
</dbReference>
<evidence type="ECO:0000313" key="4">
    <source>
        <dbReference type="EMBL" id="EKZ1926307.1"/>
    </source>
</evidence>
<dbReference type="SUPFAM" id="SSF56349">
    <property type="entry name" value="DNA breaking-rejoining enzymes"/>
    <property type="match status" value="1"/>
</dbReference>
<dbReference type="Gene3D" id="1.10.443.10">
    <property type="entry name" value="Intergrase catalytic core"/>
    <property type="match status" value="1"/>
</dbReference>
<feature type="domain" description="Tyr recombinase" evidence="3">
    <location>
        <begin position="126"/>
        <end position="370"/>
    </location>
</feature>
<gene>
    <name evidence="4" type="ORF">REH87_001298</name>
</gene>
<dbReference type="GO" id="GO:0006310">
    <property type="term" value="P:DNA recombination"/>
    <property type="evidence" value="ECO:0007669"/>
    <property type="project" value="UniProtKB-KW"/>
</dbReference>
<dbReference type="InterPro" id="IPR013762">
    <property type="entry name" value="Integrase-like_cat_sf"/>
</dbReference>
<protein>
    <submittedName>
        <fullName evidence="4">Site-specific integrase</fullName>
    </submittedName>
</protein>
<evidence type="ECO:0000313" key="5">
    <source>
        <dbReference type="Proteomes" id="UP001225498"/>
    </source>
</evidence>
<dbReference type="GO" id="GO:0015074">
    <property type="term" value="P:DNA integration"/>
    <property type="evidence" value="ECO:0007669"/>
    <property type="project" value="UniProtKB-KW"/>
</dbReference>
<reference evidence="4" key="1">
    <citation type="submission" date="2023-08" db="EMBL/GenBank/DDBJ databases">
        <authorList>
            <consortium name="Clinical and Environmental Microbiology Branch: Whole genome sequencing antimicrobial resistance pathogens in the healthcare setting"/>
        </authorList>
    </citation>
    <scope>NUCLEOTIDE SEQUENCE</scope>
    <source>
        <strain evidence="4">2023CJ-00293</strain>
    </source>
</reference>
<dbReference type="RefSeq" id="WP_143565889.1">
    <property type="nucleotide sequence ID" value="NZ_JAKJRG010000008.1"/>
</dbReference>
<keyword evidence="1" id="KW-0229">DNA integration</keyword>
<name>A0AAI9G3Q8_STEMA</name>